<dbReference type="SUPFAM" id="SSF49313">
    <property type="entry name" value="Cadherin-like"/>
    <property type="match status" value="1"/>
</dbReference>
<gene>
    <name evidence="1" type="ORF">DME_LOCUS7705</name>
</gene>
<reference evidence="1 3" key="2">
    <citation type="submission" date="2018-11" db="EMBL/GenBank/DDBJ databases">
        <authorList>
            <consortium name="Pathogen Informatics"/>
        </authorList>
    </citation>
    <scope>NUCLEOTIDE SEQUENCE [LARGE SCALE GENOMIC DNA]</scope>
</reference>
<dbReference type="WBParaSite" id="DME_0000370001-mRNA-1">
    <property type="protein sequence ID" value="DME_0000370001-mRNA-1"/>
    <property type="gene ID" value="DME_0000370001"/>
</dbReference>
<dbReference type="GO" id="GO:0016020">
    <property type="term" value="C:membrane"/>
    <property type="evidence" value="ECO:0007669"/>
    <property type="project" value="InterPro"/>
</dbReference>
<dbReference type="Proteomes" id="UP000038040">
    <property type="component" value="Unplaced"/>
</dbReference>
<evidence type="ECO:0000313" key="3">
    <source>
        <dbReference type="Proteomes" id="UP000274756"/>
    </source>
</evidence>
<dbReference type="InterPro" id="IPR015919">
    <property type="entry name" value="Cadherin-like_sf"/>
</dbReference>
<dbReference type="OrthoDB" id="5795156at2759"/>
<dbReference type="Proteomes" id="UP000274756">
    <property type="component" value="Unassembled WGS sequence"/>
</dbReference>
<organism evidence="2 4">
    <name type="scientific">Dracunculus medinensis</name>
    <name type="common">Guinea worm</name>
    <dbReference type="NCBI Taxonomy" id="318479"/>
    <lineage>
        <taxon>Eukaryota</taxon>
        <taxon>Metazoa</taxon>
        <taxon>Ecdysozoa</taxon>
        <taxon>Nematoda</taxon>
        <taxon>Chromadorea</taxon>
        <taxon>Rhabditida</taxon>
        <taxon>Spirurina</taxon>
        <taxon>Dracunculoidea</taxon>
        <taxon>Dracunculidae</taxon>
        <taxon>Dracunculus</taxon>
    </lineage>
</organism>
<reference evidence="4" key="1">
    <citation type="submission" date="2017-02" db="UniProtKB">
        <authorList>
            <consortium name="WormBaseParasite"/>
        </authorList>
    </citation>
    <scope>IDENTIFICATION</scope>
</reference>
<dbReference type="Gene3D" id="2.60.40.60">
    <property type="entry name" value="Cadherins"/>
    <property type="match status" value="1"/>
</dbReference>
<evidence type="ECO:0000313" key="4">
    <source>
        <dbReference type="WBParaSite" id="DME_0000370001-mRNA-1"/>
    </source>
</evidence>
<proteinExistence type="predicted"/>
<dbReference type="AlphaFoldDB" id="A0A0N4U9E3"/>
<evidence type="ECO:0000313" key="1">
    <source>
        <dbReference type="EMBL" id="VDN57732.1"/>
    </source>
</evidence>
<name>A0A0N4U9E3_DRAME</name>
<protein>
    <submittedName>
        <fullName evidence="4">GPS domain-containing protein</fullName>
    </submittedName>
</protein>
<dbReference type="GO" id="GO:0005509">
    <property type="term" value="F:calcium ion binding"/>
    <property type="evidence" value="ECO:0007669"/>
    <property type="project" value="InterPro"/>
</dbReference>
<accession>A0A0N4U9E3</accession>
<sequence length="670" mass="77020">MTSEQIFVCMSCLYRSPISSNILYILIIEMFEVRIHEDATPGSKMTMNEELEKQVMSFRDCFGQVETNVSWIDFDPQKYIFQTRASVKKSIHGIDKGTLHLFCAANKIYTFNFQIHITRKNRHAPIFSRLAYRFYVPVTFELQTSFGTVEVFDHDPIIYNSQIRMSVIAKQQKPIAELHENGALILLSDLSNRQPYLPIDLKLIANDFGSPQLFSVANLTIIPVTVSEVDQLSINVADVQFQIFEWRKPKYGVAKEFRLVVKRNGMMMYEKRVDGNANMDLSKVFQLIFNTINVRIKYVKCVGECAGNGKPICYRGEYHTMYQYRDHEGLHCICYQGYSGNMCQNEEQCEHETSFETFGKIEWYPIVVNRTAHVPCPFGHEGEVVQRNCIWDNFLNKAIWESIGGDQTCRKQSSLLIHLGVISNYAETSKSISAIETIHRFIKSLLRLPIFLTNVTSVPYDTRIAEYVIQILDMTLSLDIDKTTGNITDIQNKISSLIMDFSKTLPCPYTLTSSDQGIVMKYMDWIGNSETFPLLLSNMCAIKLPISLKSTRIRIICMKNFFLNPILHKENPVLSIELDDEISHGFIRIELRPYTSAINFTCVSFHPKDNGTTSERFHLLYIFSENVWTTSGVQLISSNFNGMVVCKVDHLSLFSLLPVRLILKFTEIIY</sequence>
<dbReference type="EMBL" id="UYYG01001162">
    <property type="protein sequence ID" value="VDN57732.1"/>
    <property type="molecule type" value="Genomic_DNA"/>
</dbReference>
<evidence type="ECO:0000313" key="2">
    <source>
        <dbReference type="Proteomes" id="UP000038040"/>
    </source>
</evidence>
<keyword evidence="3" id="KW-1185">Reference proteome</keyword>